<protein>
    <submittedName>
        <fullName evidence="4">Uncharacterized protein</fullName>
    </submittedName>
</protein>
<organism evidence="4 5">
    <name type="scientific">Candidatus Liptonbacteria bacterium GWB1_49_6</name>
    <dbReference type="NCBI Taxonomy" id="1798644"/>
    <lineage>
        <taxon>Bacteria</taxon>
        <taxon>Candidatus Liptoniibacteriota</taxon>
    </lineage>
</organism>
<comment type="caution">
    <text evidence="4">The sequence shown here is derived from an EMBL/GenBank/DDBJ whole genome shotgun (WGS) entry which is preliminary data.</text>
</comment>
<dbReference type="Proteomes" id="UP000176648">
    <property type="component" value="Unassembled WGS sequence"/>
</dbReference>
<evidence type="ECO:0000313" key="5">
    <source>
        <dbReference type="Proteomes" id="UP000176648"/>
    </source>
</evidence>
<dbReference type="EMBL" id="MHKU01000026">
    <property type="protein sequence ID" value="OGY96660.1"/>
    <property type="molecule type" value="Genomic_DNA"/>
</dbReference>
<feature type="transmembrane region" description="Helical" evidence="3">
    <location>
        <begin position="227"/>
        <end position="245"/>
    </location>
</feature>
<feature type="coiled-coil region" evidence="1">
    <location>
        <begin position="140"/>
        <end position="167"/>
    </location>
</feature>
<keyword evidence="3" id="KW-1133">Transmembrane helix</keyword>
<evidence type="ECO:0000313" key="4">
    <source>
        <dbReference type="EMBL" id="OGY96660.1"/>
    </source>
</evidence>
<keyword evidence="3" id="KW-0812">Transmembrane</keyword>
<sequence>MEPPRAAKERKVKKVLMVVLAALVLGAKIDAPGAIVLGREDPPSKTTESVGYIWEGEGLSQFLGRVGCNIRWTSDVMELNGITFEMLPKLQIGREILYPANCADVPPACVAENSERIFKSERARLKVARTPRISEPSEEFAELVARNAELEKQVAELTKKLAAAEAAKGQATVPVPENADDDLKLAKARADLLAAEAKKADDGWNAAALALANKTEELGKEKSFSRALGFVVAILSGVILALMFFRRKRGQASEAVPTSEKAGDTAVAAVSASPPPKEYASLGGFTGSPPKKVVDYRGVECEFDKPYVDDTDKEVHCRCVRCKVGDVKERNILRHLRTAEQHLDLNQGLPRIASGEGGSATAAPIGSTAA</sequence>
<evidence type="ECO:0000256" key="2">
    <source>
        <dbReference type="SAM" id="MobiDB-lite"/>
    </source>
</evidence>
<gene>
    <name evidence="4" type="ORF">A2122_00510</name>
</gene>
<keyword evidence="3" id="KW-0472">Membrane</keyword>
<accession>A0A1G2C7M3</accession>
<proteinExistence type="predicted"/>
<keyword evidence="1" id="KW-0175">Coiled coil</keyword>
<evidence type="ECO:0000256" key="3">
    <source>
        <dbReference type="SAM" id="Phobius"/>
    </source>
</evidence>
<dbReference type="AlphaFoldDB" id="A0A1G2C7M3"/>
<name>A0A1G2C7M3_9BACT</name>
<reference evidence="4 5" key="1">
    <citation type="journal article" date="2016" name="Nat. Commun.">
        <title>Thousands of microbial genomes shed light on interconnected biogeochemical processes in an aquifer system.</title>
        <authorList>
            <person name="Anantharaman K."/>
            <person name="Brown C.T."/>
            <person name="Hug L.A."/>
            <person name="Sharon I."/>
            <person name="Castelle C.J."/>
            <person name="Probst A.J."/>
            <person name="Thomas B.C."/>
            <person name="Singh A."/>
            <person name="Wilkins M.J."/>
            <person name="Karaoz U."/>
            <person name="Brodie E.L."/>
            <person name="Williams K.H."/>
            <person name="Hubbard S.S."/>
            <person name="Banfield J.F."/>
        </authorList>
    </citation>
    <scope>NUCLEOTIDE SEQUENCE [LARGE SCALE GENOMIC DNA]</scope>
</reference>
<feature type="region of interest" description="Disordered" evidence="2">
    <location>
        <begin position="350"/>
        <end position="370"/>
    </location>
</feature>
<evidence type="ECO:0000256" key="1">
    <source>
        <dbReference type="SAM" id="Coils"/>
    </source>
</evidence>